<proteinExistence type="predicted"/>
<comment type="caution">
    <text evidence="2">The sequence shown here is derived from an EMBL/GenBank/DDBJ whole genome shotgun (WGS) entry which is preliminary data.</text>
</comment>
<accession>A0A1Z5IUG8</accession>
<name>A0A1Z5IUG8_9LACO</name>
<protein>
    <submittedName>
        <fullName evidence="2">Uncharacterized protein</fullName>
    </submittedName>
</protein>
<keyword evidence="1" id="KW-1133">Transmembrane helix</keyword>
<dbReference type="Proteomes" id="UP000198414">
    <property type="component" value="Unassembled WGS sequence"/>
</dbReference>
<keyword evidence="1" id="KW-0812">Transmembrane</keyword>
<evidence type="ECO:0000256" key="1">
    <source>
        <dbReference type="SAM" id="Phobius"/>
    </source>
</evidence>
<reference evidence="2 3" key="1">
    <citation type="submission" date="2015-11" db="EMBL/GenBank/DDBJ databases">
        <title>Draft genome sequences of new species of the genus Lactobacillus isolated from orchardgrass silage.</title>
        <authorList>
            <person name="Tohno M."/>
            <person name="Tanizawa Y."/>
            <person name="Arita M."/>
        </authorList>
    </citation>
    <scope>NUCLEOTIDE SEQUENCE [LARGE SCALE GENOMIC DNA]</scope>
    <source>
        <strain evidence="2 3">IWT25</strain>
    </source>
</reference>
<dbReference type="AlphaFoldDB" id="A0A1Z5IUG8"/>
<sequence length="47" mass="5118">MNANDYIFYGKCLVDGALALVTLGIASGIGWMIHEAIKNPEDFFGIK</sequence>
<evidence type="ECO:0000313" key="2">
    <source>
        <dbReference type="EMBL" id="GAX05410.1"/>
    </source>
</evidence>
<keyword evidence="1" id="KW-0472">Membrane</keyword>
<dbReference type="EMBL" id="BCMI01000005">
    <property type="protein sequence ID" value="GAX05410.1"/>
    <property type="molecule type" value="Genomic_DNA"/>
</dbReference>
<organism evidence="2 3">
    <name type="scientific">Secundilactobacillus pentosiphilus</name>
    <dbReference type="NCBI Taxonomy" id="1714682"/>
    <lineage>
        <taxon>Bacteria</taxon>
        <taxon>Bacillati</taxon>
        <taxon>Bacillota</taxon>
        <taxon>Bacilli</taxon>
        <taxon>Lactobacillales</taxon>
        <taxon>Lactobacillaceae</taxon>
        <taxon>Secundilactobacillus</taxon>
    </lineage>
</organism>
<gene>
    <name evidence="2" type="ORF">IWT25_00714</name>
</gene>
<feature type="transmembrane region" description="Helical" evidence="1">
    <location>
        <begin position="12"/>
        <end position="33"/>
    </location>
</feature>
<evidence type="ECO:0000313" key="3">
    <source>
        <dbReference type="Proteomes" id="UP000198414"/>
    </source>
</evidence>
<dbReference type="RefSeq" id="WP_180949711.1">
    <property type="nucleotide sequence ID" value="NZ_BCMI01000005.1"/>
</dbReference>